<evidence type="ECO:0000313" key="1">
    <source>
        <dbReference type="EMBL" id="WND01663.1"/>
    </source>
</evidence>
<accession>A0AA52EDG4</accession>
<dbReference type="InterPro" id="IPR019285">
    <property type="entry name" value="DUF2336"/>
</dbReference>
<name>A0AA52EDG4_9PROT</name>
<dbReference type="Proteomes" id="UP001268683">
    <property type="component" value="Chromosome"/>
</dbReference>
<gene>
    <name evidence="1" type="ORF">QGN29_08835</name>
</gene>
<protein>
    <submittedName>
        <fullName evidence="1">DUF2336 domain-containing protein</fullName>
    </submittedName>
</protein>
<sequence>MVSELNDLNLIEGDLLDKMLLAQRVGKFLRSDKEEKERLVIENVAHLLAKDLHNAVREMLAFEIRNCTLLNAELAETIATDIQSVSKPFLAETPTFTDDQLATLIPKLQNFAHVTLAKRKDIGEETVMALVTVADSEAVTFVVRNHDVSIPEKGMLTVMDRFPDQTTLMDYMSERTDLPVSIALDLIERISAVYKNALIQRYNVSEPVAEIVRKKSTAEVILDRLNKLEDGRVHGYVIDLHREGKISIDLILELGPNLSHQFLLSSIAVLTGNTVSEIRVILSLEDTKDFVRFCKGSGFTDHQSVKLLRLIKQVNESLS</sequence>
<dbReference type="RefSeq" id="WP_310797492.1">
    <property type="nucleotide sequence ID" value="NZ_CP123872.1"/>
</dbReference>
<organism evidence="1 2">
    <name type="scientific">Temperatibacter marinus</name>
    <dbReference type="NCBI Taxonomy" id="1456591"/>
    <lineage>
        <taxon>Bacteria</taxon>
        <taxon>Pseudomonadati</taxon>
        <taxon>Pseudomonadota</taxon>
        <taxon>Alphaproteobacteria</taxon>
        <taxon>Kordiimonadales</taxon>
        <taxon>Temperatibacteraceae</taxon>
        <taxon>Temperatibacter</taxon>
    </lineage>
</organism>
<dbReference type="Pfam" id="PF10098">
    <property type="entry name" value="DUF2336"/>
    <property type="match status" value="1"/>
</dbReference>
<dbReference type="KEGG" id="tmk:QGN29_08835"/>
<evidence type="ECO:0000313" key="2">
    <source>
        <dbReference type="Proteomes" id="UP001268683"/>
    </source>
</evidence>
<dbReference type="EMBL" id="CP123872">
    <property type="protein sequence ID" value="WND01663.1"/>
    <property type="molecule type" value="Genomic_DNA"/>
</dbReference>
<proteinExistence type="predicted"/>
<keyword evidence="2" id="KW-1185">Reference proteome</keyword>
<reference evidence="1" key="1">
    <citation type="submission" date="2023-04" db="EMBL/GenBank/DDBJ databases">
        <title>Complete genome sequence of Temperatibacter marinus.</title>
        <authorList>
            <person name="Rong J.-C."/>
            <person name="Yi M.-L."/>
            <person name="Zhao Q."/>
        </authorList>
    </citation>
    <scope>NUCLEOTIDE SEQUENCE</scope>
    <source>
        <strain evidence="1">NBRC 110045</strain>
    </source>
</reference>
<dbReference type="AlphaFoldDB" id="A0AA52EDG4"/>